<dbReference type="Gene3D" id="1.10.40.60">
    <property type="entry name" value="EpsJ-like"/>
    <property type="match status" value="1"/>
</dbReference>
<organism evidence="11 12">
    <name type="scientific">Kiloniella litopenaei</name>
    <dbReference type="NCBI Taxonomy" id="1549748"/>
    <lineage>
        <taxon>Bacteria</taxon>
        <taxon>Pseudomonadati</taxon>
        <taxon>Pseudomonadota</taxon>
        <taxon>Alphaproteobacteria</taxon>
        <taxon>Rhodospirillales</taxon>
        <taxon>Kiloniellaceae</taxon>
        <taxon>Kiloniella</taxon>
    </lineage>
</organism>
<dbReference type="SUPFAM" id="SSF158544">
    <property type="entry name" value="GspK insert domain-like"/>
    <property type="match status" value="1"/>
</dbReference>
<evidence type="ECO:0000256" key="3">
    <source>
        <dbReference type="ARBA" id="ARBA00022448"/>
    </source>
</evidence>
<dbReference type="PANTHER" id="PTHR38831">
    <property type="entry name" value="TYPE II SECRETION SYSTEM PROTEIN K"/>
    <property type="match status" value="1"/>
</dbReference>
<evidence type="ECO:0000313" key="12">
    <source>
        <dbReference type="Proteomes" id="UP000034491"/>
    </source>
</evidence>
<accession>A0A0M2RCQ6</accession>
<keyword evidence="3" id="KW-0813">Transport</keyword>
<dbReference type="InterPro" id="IPR005628">
    <property type="entry name" value="GspK"/>
</dbReference>
<keyword evidence="12" id="KW-1185">Reference proteome</keyword>
<evidence type="ECO:0000256" key="1">
    <source>
        <dbReference type="ARBA" id="ARBA00004533"/>
    </source>
</evidence>
<comment type="caution">
    <text evidence="11">The sequence shown here is derived from an EMBL/GenBank/DDBJ whole genome shotgun (WGS) entry which is preliminary data.</text>
</comment>
<evidence type="ECO:0000256" key="9">
    <source>
        <dbReference type="ARBA" id="ARBA00023136"/>
    </source>
</evidence>
<dbReference type="PANTHER" id="PTHR38831:SF2">
    <property type="entry name" value="TYPE II SECRETION SYSTEM PROTEIN K"/>
    <property type="match status" value="1"/>
</dbReference>
<dbReference type="STRING" id="1549748.WH95_06465"/>
<evidence type="ECO:0000259" key="10">
    <source>
        <dbReference type="Pfam" id="PF21687"/>
    </source>
</evidence>
<evidence type="ECO:0000256" key="4">
    <source>
        <dbReference type="ARBA" id="ARBA00022475"/>
    </source>
</evidence>
<keyword evidence="4" id="KW-1003">Cell membrane</keyword>
<dbReference type="Proteomes" id="UP000034491">
    <property type="component" value="Unassembled WGS sequence"/>
</dbReference>
<evidence type="ECO:0000313" key="11">
    <source>
        <dbReference type="EMBL" id="KKJ77353.1"/>
    </source>
</evidence>
<keyword evidence="5" id="KW-0997">Cell inner membrane</keyword>
<dbReference type="GO" id="GO:0005886">
    <property type="term" value="C:plasma membrane"/>
    <property type="evidence" value="ECO:0007669"/>
    <property type="project" value="UniProtKB-SubCell"/>
</dbReference>
<comment type="subcellular location">
    <subcellularLocation>
        <location evidence="1">Cell inner membrane</location>
    </subcellularLocation>
</comment>
<evidence type="ECO:0000256" key="5">
    <source>
        <dbReference type="ARBA" id="ARBA00022519"/>
    </source>
</evidence>
<dbReference type="EMBL" id="LANI01000004">
    <property type="protein sequence ID" value="KKJ77353.1"/>
    <property type="molecule type" value="Genomic_DNA"/>
</dbReference>
<dbReference type="AlphaFoldDB" id="A0A0M2RCQ6"/>
<keyword evidence="6" id="KW-0812">Transmembrane</keyword>
<proteinExistence type="inferred from homology"/>
<reference evidence="11 12" key="1">
    <citation type="submission" date="2015-03" db="EMBL/GenBank/DDBJ databases">
        <title>Genome sequence of Kiloniella sp. P1-1, isolated from the gut microflora of Pacific white shrimp, Penaeus vannamei.</title>
        <authorList>
            <person name="Shao Z."/>
            <person name="Wang L."/>
            <person name="Li X."/>
        </authorList>
    </citation>
    <scope>NUCLEOTIDE SEQUENCE [LARGE SCALE GENOMIC DNA]</scope>
    <source>
        <strain evidence="11 12">P1-1</strain>
    </source>
</reference>
<dbReference type="GO" id="GO:0009306">
    <property type="term" value="P:protein secretion"/>
    <property type="evidence" value="ECO:0007669"/>
    <property type="project" value="InterPro"/>
</dbReference>
<keyword evidence="8" id="KW-1133">Transmembrane helix</keyword>
<protein>
    <recommendedName>
        <fullName evidence="10">T2SS protein K first SAM-like domain-containing protein</fullName>
    </recommendedName>
</protein>
<comment type="similarity">
    <text evidence="2">Belongs to the GSP K family.</text>
</comment>
<sequence length="183" mass="20234">MWVSIALSVLVGRMIFSARTDIALVKTAKESAQTKAVLEGATDPDSLTAAVLDWRDRNDIKRLNGAERRDYTAQGRTYGPGNGPFTTLQEVKGLLGISPDLFEKIAPHITLTSQQRGFDPDLASPEFIELLLGGKGVLSHTNSNALPLEIQNYRTRSRRKIFRLVATLNGDQQGRMTRIIEVK</sequence>
<dbReference type="Pfam" id="PF21687">
    <property type="entry name" value="T2SSK_1st"/>
    <property type="match status" value="1"/>
</dbReference>
<dbReference type="InterPro" id="IPR038072">
    <property type="entry name" value="GspK_central_sf"/>
</dbReference>
<name>A0A0M2RCQ6_9PROT</name>
<dbReference type="InterPro" id="IPR049031">
    <property type="entry name" value="T2SSK_SAM-like_1st"/>
</dbReference>
<keyword evidence="9" id="KW-0472">Membrane</keyword>
<evidence type="ECO:0000256" key="6">
    <source>
        <dbReference type="ARBA" id="ARBA00022692"/>
    </source>
</evidence>
<evidence type="ECO:0000256" key="7">
    <source>
        <dbReference type="ARBA" id="ARBA00022927"/>
    </source>
</evidence>
<feature type="domain" description="T2SS protein K first SAM-like" evidence="10">
    <location>
        <begin position="41"/>
        <end position="112"/>
    </location>
</feature>
<keyword evidence="7" id="KW-0653">Protein transport</keyword>
<evidence type="ECO:0000256" key="8">
    <source>
        <dbReference type="ARBA" id="ARBA00022989"/>
    </source>
</evidence>
<evidence type="ECO:0000256" key="2">
    <source>
        <dbReference type="ARBA" id="ARBA00007246"/>
    </source>
</evidence>
<gene>
    <name evidence="11" type="ORF">WH95_06465</name>
</gene>